<dbReference type="AlphaFoldDB" id="A0A699GJI1"/>
<dbReference type="EMBL" id="BKCJ010000096">
    <property type="protein sequence ID" value="GEU29750.1"/>
    <property type="molecule type" value="Genomic_DNA"/>
</dbReference>
<evidence type="ECO:0008006" key="2">
    <source>
        <dbReference type="Google" id="ProtNLM"/>
    </source>
</evidence>
<gene>
    <name evidence="1" type="ORF">Tci_001728</name>
</gene>
<organism evidence="1">
    <name type="scientific">Tanacetum cinerariifolium</name>
    <name type="common">Dalmatian daisy</name>
    <name type="synonym">Chrysanthemum cinerariifolium</name>
    <dbReference type="NCBI Taxonomy" id="118510"/>
    <lineage>
        <taxon>Eukaryota</taxon>
        <taxon>Viridiplantae</taxon>
        <taxon>Streptophyta</taxon>
        <taxon>Embryophyta</taxon>
        <taxon>Tracheophyta</taxon>
        <taxon>Spermatophyta</taxon>
        <taxon>Magnoliopsida</taxon>
        <taxon>eudicotyledons</taxon>
        <taxon>Gunneridae</taxon>
        <taxon>Pentapetalae</taxon>
        <taxon>asterids</taxon>
        <taxon>campanulids</taxon>
        <taxon>Asterales</taxon>
        <taxon>Asteraceae</taxon>
        <taxon>Asteroideae</taxon>
        <taxon>Anthemideae</taxon>
        <taxon>Anthemidinae</taxon>
        <taxon>Tanacetum</taxon>
    </lineage>
</organism>
<evidence type="ECO:0000313" key="1">
    <source>
        <dbReference type="EMBL" id="GEU29750.1"/>
    </source>
</evidence>
<proteinExistence type="predicted"/>
<sequence length="222" mass="25042">MGFKGIARVDRGCVLGCDFILDFREGGEEGEQCRTNVRRRENGFNRGRQGKSYSGTGYKSNATSFGRNNASRYAKDKAMLAQPQEARNILDEEKLAFLVDPGALDDQAVQTIIPNNAAFQIEDLDTYDSDCDDVSNAKAVLMDNISNYGFDVISEVPHSKTYLNDMENQSVYAMQDFEQTPIVDVTDNEITSDSNIILYSQYLQETQQEIVQETNFRHNKIQ</sequence>
<protein>
    <recommendedName>
        <fullName evidence="2">Retrovirus-related Pol polyprotein from transposon TNT 1-94</fullName>
    </recommendedName>
</protein>
<accession>A0A699GJI1</accession>
<comment type="caution">
    <text evidence="1">The sequence shown here is derived from an EMBL/GenBank/DDBJ whole genome shotgun (WGS) entry which is preliminary data.</text>
</comment>
<name>A0A699GJI1_TANCI</name>
<reference evidence="1" key="1">
    <citation type="journal article" date="2019" name="Sci. Rep.">
        <title>Draft genome of Tanacetum cinerariifolium, the natural source of mosquito coil.</title>
        <authorList>
            <person name="Yamashiro T."/>
            <person name="Shiraishi A."/>
            <person name="Satake H."/>
            <person name="Nakayama K."/>
        </authorList>
    </citation>
    <scope>NUCLEOTIDE SEQUENCE</scope>
</reference>